<dbReference type="Gene3D" id="3.30.1130.10">
    <property type="match status" value="1"/>
</dbReference>
<feature type="domain" description="Dihydroneopterin aldolase/epimerase" evidence="7">
    <location>
        <begin position="4"/>
        <end position="117"/>
    </location>
</feature>
<dbReference type="GO" id="GO:0005737">
    <property type="term" value="C:cytoplasm"/>
    <property type="evidence" value="ECO:0007669"/>
    <property type="project" value="TreeGrafter"/>
</dbReference>
<dbReference type="KEGG" id="naz:Aazo_0921"/>
<dbReference type="AlphaFoldDB" id="D7E245"/>
<dbReference type="RefSeq" id="WP_013190341.1">
    <property type="nucleotide sequence ID" value="NC_014248.1"/>
</dbReference>
<dbReference type="EC" id="4.1.2.25" evidence="6"/>
<evidence type="ECO:0000256" key="1">
    <source>
        <dbReference type="ARBA" id="ARBA00001353"/>
    </source>
</evidence>
<sequence length="119" mass="13467">MDSILLTGIRCYGYIGFLPEEQVLGQWFEIDVKLWLDLSRPGQSDNIKDTIDYRQTIRLIQNLVKTSQFALLERLTGAIADAILEDSLAITQVQVIVTKPTAPIPEFNGKISIEMTRNK</sequence>
<dbReference type="Pfam" id="PF02152">
    <property type="entry name" value="FolB"/>
    <property type="match status" value="1"/>
</dbReference>
<protein>
    <recommendedName>
        <fullName evidence="6">7,8-dihydroneopterin aldolase</fullName>
        <ecNumber evidence="6">4.1.2.25</ecNumber>
    </recommendedName>
</protein>
<evidence type="ECO:0000256" key="4">
    <source>
        <dbReference type="ARBA" id="ARBA00022909"/>
    </source>
</evidence>
<evidence type="ECO:0000256" key="3">
    <source>
        <dbReference type="ARBA" id="ARBA00005708"/>
    </source>
</evidence>
<dbReference type="OrthoDB" id="9803748at2"/>
<dbReference type="InterPro" id="IPR043133">
    <property type="entry name" value="GTP-CH-I_C/QueF"/>
</dbReference>
<proteinExistence type="inferred from homology"/>
<gene>
    <name evidence="8" type="ordered locus">Aazo_0921</name>
</gene>
<dbReference type="GO" id="GO:0046654">
    <property type="term" value="P:tetrahydrofolate biosynthetic process"/>
    <property type="evidence" value="ECO:0007669"/>
    <property type="project" value="UniProtKB-UniRule"/>
</dbReference>
<evidence type="ECO:0000259" key="7">
    <source>
        <dbReference type="SMART" id="SM00905"/>
    </source>
</evidence>
<dbReference type="NCBIfam" id="TIGR00525">
    <property type="entry name" value="folB"/>
    <property type="match status" value="1"/>
</dbReference>
<dbReference type="NCBIfam" id="TIGR00526">
    <property type="entry name" value="folB_dom"/>
    <property type="match status" value="1"/>
</dbReference>
<keyword evidence="5 6" id="KW-0456">Lyase</keyword>
<evidence type="ECO:0000256" key="6">
    <source>
        <dbReference type="RuleBase" id="RU362079"/>
    </source>
</evidence>
<dbReference type="PANTHER" id="PTHR42844:SF1">
    <property type="entry name" value="DIHYDRONEOPTERIN ALDOLASE 1-RELATED"/>
    <property type="match status" value="1"/>
</dbReference>
<evidence type="ECO:0000313" key="9">
    <source>
        <dbReference type="Proteomes" id="UP000001511"/>
    </source>
</evidence>
<dbReference type="InterPro" id="IPR006156">
    <property type="entry name" value="Dihydroneopterin_aldolase"/>
</dbReference>
<dbReference type="InterPro" id="IPR006157">
    <property type="entry name" value="FolB_dom"/>
</dbReference>
<reference evidence="8 9" key="1">
    <citation type="journal article" date="2010" name="PLoS ONE">
        <title>Genome erosion in a nitrogen-fixing vertically transmitted endosymbiotic multicellular cyanobacterium.</title>
        <authorList>
            <person name="Ran L."/>
            <person name="Larsson J."/>
            <person name="Vigil-Stenman T."/>
            <person name="Nylander J.A."/>
            <person name="Ininbergs K."/>
            <person name="Zheng W.W."/>
            <person name="Lapidus A."/>
            <person name="Lowry S."/>
            <person name="Haselkorn R."/>
            <person name="Bergman B."/>
        </authorList>
    </citation>
    <scope>NUCLEOTIDE SEQUENCE [LARGE SCALE GENOMIC DNA]</scope>
    <source>
        <strain evidence="8 9">0708</strain>
    </source>
</reference>
<dbReference type="Proteomes" id="UP000001511">
    <property type="component" value="Chromosome"/>
</dbReference>
<dbReference type="EMBL" id="CP002059">
    <property type="protein sequence ID" value="ADI63323.1"/>
    <property type="molecule type" value="Genomic_DNA"/>
</dbReference>
<dbReference type="GO" id="GO:0004150">
    <property type="term" value="F:dihydroneopterin aldolase activity"/>
    <property type="evidence" value="ECO:0007669"/>
    <property type="project" value="UniProtKB-UniRule"/>
</dbReference>
<name>D7E245_NOSA0</name>
<dbReference type="STRING" id="551115.Aazo_0921"/>
<dbReference type="HOGENOM" id="CLU_112632_1_3_3"/>
<comment type="similarity">
    <text evidence="3 6">Belongs to the DHNA family.</text>
</comment>
<dbReference type="UniPathway" id="UPA00077">
    <property type="reaction ID" value="UER00154"/>
</dbReference>
<dbReference type="PANTHER" id="PTHR42844">
    <property type="entry name" value="DIHYDRONEOPTERIN ALDOLASE 1-RELATED"/>
    <property type="match status" value="1"/>
</dbReference>
<dbReference type="eggNOG" id="COG1539">
    <property type="taxonomic scope" value="Bacteria"/>
</dbReference>
<dbReference type="CDD" id="cd00534">
    <property type="entry name" value="DHNA_DHNTPE"/>
    <property type="match status" value="1"/>
</dbReference>
<evidence type="ECO:0000256" key="2">
    <source>
        <dbReference type="ARBA" id="ARBA00005013"/>
    </source>
</evidence>
<evidence type="ECO:0000256" key="5">
    <source>
        <dbReference type="ARBA" id="ARBA00023239"/>
    </source>
</evidence>
<organism evidence="8 9">
    <name type="scientific">Nostoc azollae (strain 0708)</name>
    <name type="common">Anabaena azollae (strain 0708)</name>
    <dbReference type="NCBI Taxonomy" id="551115"/>
    <lineage>
        <taxon>Bacteria</taxon>
        <taxon>Bacillati</taxon>
        <taxon>Cyanobacteriota</taxon>
        <taxon>Cyanophyceae</taxon>
        <taxon>Nostocales</taxon>
        <taxon>Nostocaceae</taxon>
        <taxon>Trichormus</taxon>
    </lineage>
</organism>
<dbReference type="SMART" id="SM00905">
    <property type="entry name" value="FolB"/>
    <property type="match status" value="1"/>
</dbReference>
<comment type="pathway">
    <text evidence="2 6">Cofactor biosynthesis; tetrahydrofolate biosynthesis; 2-amino-4-hydroxy-6-hydroxymethyl-7,8-dihydropteridine diphosphate from 7,8-dihydroneopterin triphosphate: step 3/4.</text>
</comment>
<keyword evidence="9" id="KW-1185">Reference proteome</keyword>
<dbReference type="SUPFAM" id="SSF55620">
    <property type="entry name" value="Tetrahydrobiopterin biosynthesis enzymes-like"/>
    <property type="match status" value="1"/>
</dbReference>
<dbReference type="GO" id="GO:0046656">
    <property type="term" value="P:folic acid biosynthetic process"/>
    <property type="evidence" value="ECO:0007669"/>
    <property type="project" value="UniProtKB-UniRule"/>
</dbReference>
<accession>D7E245</accession>
<keyword evidence="4 6" id="KW-0289">Folate biosynthesis</keyword>
<comment type="function">
    <text evidence="6">Catalyzes the conversion of 7,8-dihydroneopterin to 6-hydroxymethyl-7,8-dihydropterin.</text>
</comment>
<comment type="catalytic activity">
    <reaction evidence="1 6">
        <text>7,8-dihydroneopterin = 6-hydroxymethyl-7,8-dihydropterin + glycolaldehyde</text>
        <dbReference type="Rhea" id="RHEA:10540"/>
        <dbReference type="ChEBI" id="CHEBI:17001"/>
        <dbReference type="ChEBI" id="CHEBI:17071"/>
        <dbReference type="ChEBI" id="CHEBI:44841"/>
        <dbReference type="EC" id="4.1.2.25"/>
    </reaction>
</comment>
<evidence type="ECO:0000313" key="8">
    <source>
        <dbReference type="EMBL" id="ADI63323.1"/>
    </source>
</evidence>